<keyword evidence="1" id="KW-0812">Transmembrane</keyword>
<feature type="transmembrane region" description="Helical" evidence="1">
    <location>
        <begin position="20"/>
        <end position="40"/>
    </location>
</feature>
<gene>
    <name evidence="2" type="ORF">RAN3_1900</name>
</gene>
<keyword evidence="1" id="KW-1133">Transmembrane helix</keyword>
<sequence length="159" mass="16223">MMPTRIREAIDRLYRTHPRAVALVEGWLLLALIVGGSVAIGRQSGLSSADVQVAALSAAHQAEQQRLMDINRQLMLIIQDRLPQIADTAQGAAETAQVAAEKAATAASRAGAAGSTANTAATTAKKAAKAAGDAARAVDQAVTPAPVTPAEAPAWHGGS</sequence>
<accession>A0A484V790</accession>
<dbReference type="AlphaFoldDB" id="A0A484V790"/>
<dbReference type="EMBL" id="CAADIO010000038">
    <property type="protein sequence ID" value="VFR94013.1"/>
    <property type="molecule type" value="Genomic_DNA"/>
</dbReference>
<proteinExistence type="predicted"/>
<evidence type="ECO:0000313" key="2">
    <source>
        <dbReference type="EMBL" id="VFR94013.1"/>
    </source>
</evidence>
<reference evidence="2" key="1">
    <citation type="submission" date="2019-03" db="EMBL/GenBank/DDBJ databases">
        <authorList>
            <person name="Danneels B."/>
        </authorList>
    </citation>
    <scope>NUCLEOTIDE SEQUENCE</scope>
</reference>
<evidence type="ECO:0000256" key="1">
    <source>
        <dbReference type="SAM" id="Phobius"/>
    </source>
</evidence>
<organism evidence="2">
    <name type="scientific">plant metagenome</name>
    <dbReference type="NCBI Taxonomy" id="1297885"/>
    <lineage>
        <taxon>unclassified sequences</taxon>
        <taxon>metagenomes</taxon>
        <taxon>organismal metagenomes</taxon>
    </lineage>
</organism>
<keyword evidence="1" id="KW-0472">Membrane</keyword>
<protein>
    <submittedName>
        <fullName evidence="2">Uncharacterized protein</fullName>
    </submittedName>
</protein>
<name>A0A484V790_9ZZZZ</name>